<gene>
    <name evidence="2" type="ORF">NM203_16550</name>
</gene>
<feature type="transmembrane region" description="Helical" evidence="1">
    <location>
        <begin position="74"/>
        <end position="94"/>
    </location>
</feature>
<name>A0ABT1M4K0_9MYCO</name>
<feature type="transmembrane region" description="Helical" evidence="1">
    <location>
        <begin position="114"/>
        <end position="144"/>
    </location>
</feature>
<reference evidence="2 3" key="1">
    <citation type="submission" date="2022-06" db="EMBL/GenBank/DDBJ databases">
        <title>Mycolicibacterium sp. CAU 1645 isolated from seawater.</title>
        <authorList>
            <person name="Kim W."/>
        </authorList>
    </citation>
    <scope>NUCLEOTIDE SEQUENCE [LARGE SCALE GENOMIC DNA]</scope>
    <source>
        <strain evidence="2 3">CAU 1645</strain>
    </source>
</reference>
<evidence type="ECO:0000313" key="2">
    <source>
        <dbReference type="EMBL" id="MCP9273800.1"/>
    </source>
</evidence>
<feature type="transmembrane region" description="Helical" evidence="1">
    <location>
        <begin position="301"/>
        <end position="318"/>
    </location>
</feature>
<feature type="transmembrane region" description="Helical" evidence="1">
    <location>
        <begin position="330"/>
        <end position="348"/>
    </location>
</feature>
<keyword evidence="1" id="KW-1133">Transmembrane helix</keyword>
<keyword evidence="1" id="KW-0472">Membrane</keyword>
<evidence type="ECO:0000313" key="3">
    <source>
        <dbReference type="Proteomes" id="UP001651690"/>
    </source>
</evidence>
<feature type="transmembrane region" description="Helical" evidence="1">
    <location>
        <begin position="244"/>
        <end position="264"/>
    </location>
</feature>
<evidence type="ECO:0000256" key="1">
    <source>
        <dbReference type="SAM" id="Phobius"/>
    </source>
</evidence>
<accession>A0ABT1M4K0</accession>
<keyword evidence="1" id="KW-0812">Transmembrane</keyword>
<feature type="transmembrane region" description="Helical" evidence="1">
    <location>
        <begin position="271"/>
        <end position="289"/>
    </location>
</feature>
<proteinExistence type="predicted"/>
<comment type="caution">
    <text evidence="2">The sequence shown here is derived from an EMBL/GenBank/DDBJ whole genome shotgun (WGS) entry which is preliminary data.</text>
</comment>
<protein>
    <recommendedName>
        <fullName evidence="4">Glycosyltransferase RgtA/B/C/D-like domain-containing protein</fullName>
    </recommendedName>
</protein>
<sequence length="493" mass="53048">MPVVLAGVYIWRAHGAVPPEIRFSDDFFYYVVPSTNWVDGNGSSFFPGEATNGYHPLWFLWLALLALLTGRGSVYFAAVDLSILALLIGFFFCFERFLHAVTRDRVAAVVGASISAVGLSSLATAGVETALAVFSAALLLAFIARKPVSAMTDRDALIAGLLGAFMVLSRLDSLVLFALIAIVVMPSLDWRRRGALGVGALPVGVYMVFNVVTYGHVATSSMAAKTLTLYWPPNIWFLSHPSPLLGLVIVTAVVLVAAAIVVLVRGDDRTCLRRVCAALAVAPLLQLGAQAVGSGWALFPWYFYLFGMGCGLATALVVARLRAGDRRRKVALPLALAALLLMGVRLVLGSVTPDQWQVDIAAIAERLKAFAADHPGVYAMGDAAGTPAWQMRQPVVHLEGLMMSAEFLDRIRDRDPLGSVFRAYDVDYYVTVRFEGAGGSCVFVTEPNFEQSSPRAPRMAKTICAKPVLAAAQGENYELRVYRVDPATGDIVG</sequence>
<feature type="transmembrane region" description="Helical" evidence="1">
    <location>
        <begin position="196"/>
        <end position="224"/>
    </location>
</feature>
<feature type="transmembrane region" description="Helical" evidence="1">
    <location>
        <begin position="156"/>
        <end position="184"/>
    </location>
</feature>
<dbReference type="Proteomes" id="UP001651690">
    <property type="component" value="Unassembled WGS sequence"/>
</dbReference>
<organism evidence="2 3">
    <name type="scientific">Mycolicibacterium arenosum</name>
    <dbReference type="NCBI Taxonomy" id="2952157"/>
    <lineage>
        <taxon>Bacteria</taxon>
        <taxon>Bacillati</taxon>
        <taxon>Actinomycetota</taxon>
        <taxon>Actinomycetes</taxon>
        <taxon>Mycobacteriales</taxon>
        <taxon>Mycobacteriaceae</taxon>
        <taxon>Mycolicibacterium</taxon>
    </lineage>
</organism>
<dbReference type="RefSeq" id="WP_255061106.1">
    <property type="nucleotide sequence ID" value="NZ_JANDBD010000006.1"/>
</dbReference>
<evidence type="ECO:0008006" key="4">
    <source>
        <dbReference type="Google" id="ProtNLM"/>
    </source>
</evidence>
<dbReference type="EMBL" id="JANDBD010000006">
    <property type="protein sequence ID" value="MCP9273800.1"/>
    <property type="molecule type" value="Genomic_DNA"/>
</dbReference>
<keyword evidence="3" id="KW-1185">Reference proteome</keyword>